<gene>
    <name evidence="7" type="ORF">JD844_020012</name>
</gene>
<dbReference type="EMBL" id="JAIPUX010000026">
    <property type="protein sequence ID" value="KAH0632012.1"/>
    <property type="molecule type" value="Genomic_DNA"/>
</dbReference>
<evidence type="ECO:0000256" key="5">
    <source>
        <dbReference type="SAM" id="MobiDB-lite"/>
    </source>
</evidence>
<protein>
    <recommendedName>
        <fullName evidence="9">Transmembrane protein 184A</fullName>
    </recommendedName>
</protein>
<keyword evidence="8" id="KW-1185">Reference proteome</keyword>
<keyword evidence="2 6" id="KW-0812">Transmembrane</keyword>
<evidence type="ECO:0000313" key="8">
    <source>
        <dbReference type="Proteomes" id="UP000826234"/>
    </source>
</evidence>
<sequence length="318" mass="35804">IPLCSLPLQMNDTTYVNQSSPPGGETAITSMAPSSTLGLDVLSLVVDTGHLVVSDGSQIRTEQNASQDNQHLFLTTSTAKVISGLFVWAALFITFHQIFLHLKNYTIPNEQRYIIRILFIVPIYAFDSWLSLLLIGSHQSSCLYGTCCLQGMSYSIGFLRFCKQVSSTEVREKELFKKLVHSGYLYITIIYNFSVSLALYALFLFYFATMDFLRPFEPVLKFLTIKAVIFLSFWQAALAPMQSISSGLKETMSPQDIVQDAIHNFSPAYQQYTQQSMQEAGVRERGQNGHVEPQTDVPHGRKSKNIEKRVLILSDDEL</sequence>
<comment type="subcellular location">
    <subcellularLocation>
        <location evidence="1">Membrane</location>
        <topology evidence="1">Multi-pass membrane protein</topology>
    </subcellularLocation>
</comment>
<dbReference type="InterPro" id="IPR005178">
    <property type="entry name" value="Ostalpha/TMEM184C"/>
</dbReference>
<dbReference type="SMART" id="SM01417">
    <property type="entry name" value="Solute_trans_a"/>
    <property type="match status" value="1"/>
</dbReference>
<feature type="transmembrane region" description="Helical" evidence="6">
    <location>
        <begin position="219"/>
        <end position="239"/>
    </location>
</feature>
<reference evidence="7 8" key="1">
    <citation type="journal article" date="2022" name="Gigascience">
        <title>A chromosome-level genome assembly and annotation of the desert horned lizard, Phrynosoma platyrhinos, provides insight into chromosomal rearrangements among reptiles.</title>
        <authorList>
            <person name="Koochekian N."/>
            <person name="Ascanio A."/>
            <person name="Farleigh K."/>
            <person name="Card D.C."/>
            <person name="Schield D.R."/>
            <person name="Castoe T.A."/>
            <person name="Jezkova T."/>
        </authorList>
    </citation>
    <scope>NUCLEOTIDE SEQUENCE [LARGE SCALE GENOMIC DNA]</scope>
    <source>
        <strain evidence="7">NK-2021</strain>
    </source>
</reference>
<accession>A0ABQ7TRF8</accession>
<keyword evidence="3 6" id="KW-1133">Transmembrane helix</keyword>
<feature type="transmembrane region" description="Helical" evidence="6">
    <location>
        <begin position="183"/>
        <end position="207"/>
    </location>
</feature>
<proteinExistence type="predicted"/>
<dbReference type="Pfam" id="PF03619">
    <property type="entry name" value="Solute_trans_a"/>
    <property type="match status" value="2"/>
</dbReference>
<evidence type="ECO:0000256" key="1">
    <source>
        <dbReference type="ARBA" id="ARBA00004141"/>
    </source>
</evidence>
<dbReference type="PANTHER" id="PTHR23423">
    <property type="entry name" value="ORGANIC SOLUTE TRANSPORTER-RELATED"/>
    <property type="match status" value="1"/>
</dbReference>
<evidence type="ECO:0000256" key="3">
    <source>
        <dbReference type="ARBA" id="ARBA00022989"/>
    </source>
</evidence>
<name>A0ABQ7TRF8_PHRPL</name>
<organism evidence="7 8">
    <name type="scientific">Phrynosoma platyrhinos</name>
    <name type="common">Desert horned lizard</name>
    <dbReference type="NCBI Taxonomy" id="52577"/>
    <lineage>
        <taxon>Eukaryota</taxon>
        <taxon>Metazoa</taxon>
        <taxon>Chordata</taxon>
        <taxon>Craniata</taxon>
        <taxon>Vertebrata</taxon>
        <taxon>Euteleostomi</taxon>
        <taxon>Lepidosauria</taxon>
        <taxon>Squamata</taxon>
        <taxon>Bifurcata</taxon>
        <taxon>Unidentata</taxon>
        <taxon>Episquamata</taxon>
        <taxon>Toxicofera</taxon>
        <taxon>Iguania</taxon>
        <taxon>Phrynosomatidae</taxon>
        <taxon>Phrynosomatinae</taxon>
        <taxon>Phrynosoma</taxon>
    </lineage>
</organism>
<feature type="non-terminal residue" evidence="7">
    <location>
        <position position="1"/>
    </location>
</feature>
<feature type="transmembrane region" description="Helical" evidence="6">
    <location>
        <begin position="81"/>
        <end position="102"/>
    </location>
</feature>
<evidence type="ECO:0008006" key="9">
    <source>
        <dbReference type="Google" id="ProtNLM"/>
    </source>
</evidence>
<keyword evidence="4 6" id="KW-0472">Membrane</keyword>
<evidence type="ECO:0000256" key="2">
    <source>
        <dbReference type="ARBA" id="ARBA00022692"/>
    </source>
</evidence>
<evidence type="ECO:0000256" key="4">
    <source>
        <dbReference type="ARBA" id="ARBA00023136"/>
    </source>
</evidence>
<feature type="transmembrane region" description="Helical" evidence="6">
    <location>
        <begin position="114"/>
        <end position="137"/>
    </location>
</feature>
<dbReference type="Proteomes" id="UP000826234">
    <property type="component" value="Unassembled WGS sequence"/>
</dbReference>
<evidence type="ECO:0000313" key="7">
    <source>
        <dbReference type="EMBL" id="KAH0632012.1"/>
    </source>
</evidence>
<feature type="region of interest" description="Disordered" evidence="5">
    <location>
        <begin position="277"/>
        <end position="301"/>
    </location>
</feature>
<comment type="caution">
    <text evidence="7">The sequence shown here is derived from an EMBL/GenBank/DDBJ whole genome shotgun (WGS) entry which is preliminary data.</text>
</comment>
<evidence type="ECO:0000256" key="6">
    <source>
        <dbReference type="SAM" id="Phobius"/>
    </source>
</evidence>